<proteinExistence type="predicted"/>
<organism evidence="1 2">
    <name type="scientific">Burkholderia anthina</name>
    <dbReference type="NCBI Taxonomy" id="179879"/>
    <lineage>
        <taxon>Bacteria</taxon>
        <taxon>Pseudomonadati</taxon>
        <taxon>Pseudomonadota</taxon>
        <taxon>Betaproteobacteria</taxon>
        <taxon>Burkholderiales</taxon>
        <taxon>Burkholderiaceae</taxon>
        <taxon>Burkholderia</taxon>
        <taxon>Burkholderia cepacia complex</taxon>
    </lineage>
</organism>
<dbReference type="Proteomes" id="UP000494201">
    <property type="component" value="Unassembled WGS sequence"/>
</dbReference>
<evidence type="ECO:0000313" key="1">
    <source>
        <dbReference type="EMBL" id="VVU50371.1"/>
    </source>
</evidence>
<accession>A0A6P2GB85</accession>
<gene>
    <name evidence="1" type="ORF">BAN20980_03087</name>
</gene>
<sequence length="52" mass="6180">MGELRKNQFTRRLKSCKAIYTAYWIGGQPYFHTVRVIAELRFTKLARDANFL</sequence>
<protein>
    <submittedName>
        <fullName evidence="1">Uncharacterized protein</fullName>
    </submittedName>
</protein>
<dbReference type="EMBL" id="CABVLY010000010">
    <property type="protein sequence ID" value="VVU50371.1"/>
    <property type="molecule type" value="Genomic_DNA"/>
</dbReference>
<name>A0A6P2GB85_9BURK</name>
<reference evidence="1 2" key="1">
    <citation type="submission" date="2019-09" db="EMBL/GenBank/DDBJ databases">
        <authorList>
            <person name="Depoorter E."/>
        </authorList>
    </citation>
    <scope>NUCLEOTIDE SEQUENCE [LARGE SCALE GENOMIC DNA]</scope>
    <source>
        <strain evidence="1">LMG 20980</strain>
    </source>
</reference>
<evidence type="ECO:0000313" key="2">
    <source>
        <dbReference type="Proteomes" id="UP000494201"/>
    </source>
</evidence>
<dbReference type="AlphaFoldDB" id="A0A6P2GB85"/>